<dbReference type="PROSITE" id="PS50011">
    <property type="entry name" value="PROTEIN_KINASE_DOM"/>
    <property type="match status" value="1"/>
</dbReference>
<comment type="caution">
    <text evidence="3">The sequence shown here is derived from an EMBL/GenBank/DDBJ whole genome shotgun (WGS) entry which is preliminary data.</text>
</comment>
<dbReference type="PANTHER" id="PTHR46538:SF2">
    <property type="entry name" value="NON-SPECIFIC SERINE_THREONINE PROTEIN KINASE"/>
    <property type="match status" value="1"/>
</dbReference>
<reference evidence="3 4" key="1">
    <citation type="submission" date="2019-01" db="EMBL/GenBank/DDBJ databases">
        <title>Draft Genome and Complete Hox-Cluster Characterization of the Sterlet Sturgeon (Acipenser ruthenus).</title>
        <authorList>
            <person name="Wei Q."/>
        </authorList>
    </citation>
    <scope>NUCLEOTIDE SEQUENCE [LARGE SCALE GENOMIC DNA]</scope>
    <source>
        <strain evidence="3">WHYD16114868_AA</strain>
        <tissue evidence="3">Blood</tissue>
    </source>
</reference>
<dbReference type="GO" id="GO:0004672">
    <property type="term" value="F:protein kinase activity"/>
    <property type="evidence" value="ECO:0007669"/>
    <property type="project" value="InterPro"/>
</dbReference>
<evidence type="ECO:0000259" key="2">
    <source>
        <dbReference type="PROSITE" id="PS50011"/>
    </source>
</evidence>
<evidence type="ECO:0000313" key="3">
    <source>
        <dbReference type="EMBL" id="RXM98537.1"/>
    </source>
</evidence>
<accession>A0A662YPN4</accession>
<dbReference type="PANTHER" id="PTHR46538">
    <property type="entry name" value="PROTEIN KINASE DOMAIN-CONTAINING PROTEIN"/>
    <property type="match status" value="1"/>
</dbReference>
<dbReference type="InterPro" id="IPR051585">
    <property type="entry name" value="STE20_Ser/Thr_Kinases"/>
</dbReference>
<dbReference type="Pfam" id="PF00069">
    <property type="entry name" value="Pkinase"/>
    <property type="match status" value="1"/>
</dbReference>
<dbReference type="Gene3D" id="1.10.510.10">
    <property type="entry name" value="Transferase(Phosphotransferase) domain 1"/>
    <property type="match status" value="1"/>
</dbReference>
<feature type="region of interest" description="Disordered" evidence="1">
    <location>
        <begin position="214"/>
        <end position="334"/>
    </location>
</feature>
<evidence type="ECO:0000313" key="4">
    <source>
        <dbReference type="Proteomes" id="UP000289886"/>
    </source>
</evidence>
<protein>
    <submittedName>
        <fullName evidence="3">Serine/threonine-protein kinase 10</fullName>
    </submittedName>
</protein>
<dbReference type="EMBL" id="SCEB01000648">
    <property type="protein sequence ID" value="RXM98537.1"/>
    <property type="molecule type" value="Genomic_DNA"/>
</dbReference>
<sequence length="514" mass="57102">MKKLPDTAKNKETGVLAAAKVIETKSEEELEDYMVEIDILASCDHQYIVKLLDAFYFENQLWRISGCLQRTPKLCREETPSLEPLTADFGVSAKNTKTLQRRDSFIGTPYWMAPEVVMCETMKDTPYDYKADIWSLGITLIEMAQIEPPHHELNPMRVLLKIAKSDPPSLDVPSKCLLSLDIFPFLERFQVSSGCDLLITSILPFIITDPIWPPGTDAKDPSETSQNSFEGEQPTEPTQTKEVDCIKTPNSPLPKDQSDKLSDKISDEGIGSSDTDKTESEKSLKISCSDSGTEDGKSTPTLEEEEKPKSGTEAEPPAPAEPSKTTQEPLPEIDYNTMSPSAPAVPVIQLTPVIKPDVEMNESAEKEQTHQKSLEAEPMDSSCGHRLLFSFAIRLIGSVSASDSMDLILNLSGDLSLNKETGSISMRDSKFCSKTLKRTRKFVVDGVEVSVTTSKIIGDDEKKDEEMRFLRQVKALPEFQFASDTHVLMMISALTLQTPKWSELTVSETHTHTP</sequence>
<dbReference type="Proteomes" id="UP000289886">
    <property type="component" value="Unassembled WGS sequence"/>
</dbReference>
<name>A0A662YPN4_ACIRT</name>
<gene>
    <name evidence="3" type="ORF">EOD39_13011</name>
</gene>
<evidence type="ECO:0000256" key="1">
    <source>
        <dbReference type="SAM" id="MobiDB-lite"/>
    </source>
</evidence>
<dbReference type="InterPro" id="IPR011009">
    <property type="entry name" value="Kinase-like_dom_sf"/>
</dbReference>
<dbReference type="Gene3D" id="3.30.200.20">
    <property type="entry name" value="Phosphorylase Kinase, domain 1"/>
    <property type="match status" value="1"/>
</dbReference>
<dbReference type="SMART" id="SM00220">
    <property type="entry name" value="S_TKc"/>
    <property type="match status" value="1"/>
</dbReference>
<organism evidence="3 4">
    <name type="scientific">Acipenser ruthenus</name>
    <name type="common">Sterlet sturgeon</name>
    <dbReference type="NCBI Taxonomy" id="7906"/>
    <lineage>
        <taxon>Eukaryota</taxon>
        <taxon>Metazoa</taxon>
        <taxon>Chordata</taxon>
        <taxon>Craniata</taxon>
        <taxon>Vertebrata</taxon>
        <taxon>Euteleostomi</taxon>
        <taxon>Actinopterygii</taxon>
        <taxon>Chondrostei</taxon>
        <taxon>Acipenseriformes</taxon>
        <taxon>Acipenseridae</taxon>
        <taxon>Acipenser</taxon>
    </lineage>
</organism>
<dbReference type="GO" id="GO:0005524">
    <property type="term" value="F:ATP binding"/>
    <property type="evidence" value="ECO:0007669"/>
    <property type="project" value="InterPro"/>
</dbReference>
<keyword evidence="3" id="KW-0808">Transferase</keyword>
<proteinExistence type="predicted"/>
<feature type="compositionally biased region" description="Basic and acidic residues" evidence="1">
    <location>
        <begin position="256"/>
        <end position="267"/>
    </location>
</feature>
<keyword evidence="3" id="KW-0418">Kinase</keyword>
<feature type="compositionally biased region" description="Basic and acidic residues" evidence="1">
    <location>
        <begin position="274"/>
        <end position="284"/>
    </location>
</feature>
<keyword evidence="4" id="KW-1185">Reference proteome</keyword>
<dbReference type="AlphaFoldDB" id="A0A662YPN4"/>
<feature type="compositionally biased region" description="Polar residues" evidence="1">
    <location>
        <begin position="223"/>
        <end position="238"/>
    </location>
</feature>
<feature type="domain" description="Protein kinase" evidence="2">
    <location>
        <begin position="1"/>
        <end position="206"/>
    </location>
</feature>
<dbReference type="InterPro" id="IPR000719">
    <property type="entry name" value="Prot_kinase_dom"/>
</dbReference>
<dbReference type="SUPFAM" id="SSF56112">
    <property type="entry name" value="Protein kinase-like (PK-like)"/>
    <property type="match status" value="1"/>
</dbReference>